<dbReference type="RefSeq" id="XP_066702580.1">
    <property type="nucleotide sequence ID" value="XM_066842718.1"/>
</dbReference>
<keyword evidence="1" id="KW-0677">Repeat</keyword>
<dbReference type="PROSITE" id="PS50088">
    <property type="entry name" value="ANK_REPEAT"/>
    <property type="match status" value="1"/>
</dbReference>
<dbReference type="Pfam" id="PF00023">
    <property type="entry name" value="Ank"/>
    <property type="match status" value="1"/>
</dbReference>
<feature type="repeat" description="ANK" evidence="3">
    <location>
        <begin position="279"/>
        <end position="311"/>
    </location>
</feature>
<sequence length="405" mass="45507">MLKSIGLLDFRDNDRRRAEGLPVTMDIQISLIEALQKNNATWDEQYFNREGQPFRWWERGVEKVGRADILEAAVRAGGGKSTIQYLLGEGMQVHSRPNEVDGRSILHAALESTYNVSGERFEVIHMLLKRVAKVEADPVWPMLLGLSVSDRWSGMRLFHYIESLGATLPPPTDHLQANLRFNLIPKLLAARVDRETIQRVWGGGTGLDKLDQVDRRDIGEALIRLGNINWALTLIEDVNLDKEDYQDFLGATLHDQRCPLWFIRYLLQHGADGGRVRGNLRSPLHYAAERGNLSVAHLLMEYRADINAIWNSEKYRIQDDNGPLGCSWVDSCAGLQPEWTPLDAASLMGRLDMVKFLLHAGGRSGVPGHTRFDGALNLACNRCHGGVVMLLEGWIAGNRTCAMPR</sequence>
<gene>
    <name evidence="4" type="ORF">PG986_006496</name>
</gene>
<evidence type="ECO:0000256" key="2">
    <source>
        <dbReference type="ARBA" id="ARBA00023043"/>
    </source>
</evidence>
<dbReference type="SMART" id="SM00248">
    <property type="entry name" value="ANK"/>
    <property type="match status" value="3"/>
</dbReference>
<accession>A0ABR1QKL0</accession>
<dbReference type="Gene3D" id="1.25.40.20">
    <property type="entry name" value="Ankyrin repeat-containing domain"/>
    <property type="match status" value="1"/>
</dbReference>
<dbReference type="PANTHER" id="PTHR24123">
    <property type="entry name" value="ANKYRIN REPEAT-CONTAINING"/>
    <property type="match status" value="1"/>
</dbReference>
<dbReference type="InterPro" id="IPR036770">
    <property type="entry name" value="Ankyrin_rpt-contain_sf"/>
</dbReference>
<evidence type="ECO:0000256" key="1">
    <source>
        <dbReference type="ARBA" id="ARBA00022737"/>
    </source>
</evidence>
<dbReference type="SUPFAM" id="SSF48403">
    <property type="entry name" value="Ankyrin repeat"/>
    <property type="match status" value="1"/>
</dbReference>
<organism evidence="4 5">
    <name type="scientific">Apiospora aurea</name>
    <dbReference type="NCBI Taxonomy" id="335848"/>
    <lineage>
        <taxon>Eukaryota</taxon>
        <taxon>Fungi</taxon>
        <taxon>Dikarya</taxon>
        <taxon>Ascomycota</taxon>
        <taxon>Pezizomycotina</taxon>
        <taxon>Sordariomycetes</taxon>
        <taxon>Xylariomycetidae</taxon>
        <taxon>Amphisphaeriales</taxon>
        <taxon>Apiosporaceae</taxon>
        <taxon>Apiospora</taxon>
    </lineage>
</organism>
<dbReference type="Pfam" id="PF13637">
    <property type="entry name" value="Ank_4"/>
    <property type="match status" value="1"/>
</dbReference>
<keyword evidence="2 3" id="KW-0040">ANK repeat</keyword>
<dbReference type="PROSITE" id="PS50297">
    <property type="entry name" value="ANK_REP_REGION"/>
    <property type="match status" value="1"/>
</dbReference>
<proteinExistence type="predicted"/>
<protein>
    <submittedName>
        <fullName evidence="4">Ankyrin</fullName>
    </submittedName>
</protein>
<dbReference type="Proteomes" id="UP001391051">
    <property type="component" value="Unassembled WGS sequence"/>
</dbReference>
<evidence type="ECO:0000313" key="4">
    <source>
        <dbReference type="EMBL" id="KAK7957274.1"/>
    </source>
</evidence>
<name>A0ABR1QKL0_9PEZI</name>
<dbReference type="InterPro" id="IPR002110">
    <property type="entry name" value="Ankyrin_rpt"/>
</dbReference>
<keyword evidence="5" id="KW-1185">Reference proteome</keyword>
<dbReference type="EMBL" id="JAQQWE010000004">
    <property type="protein sequence ID" value="KAK7957274.1"/>
    <property type="molecule type" value="Genomic_DNA"/>
</dbReference>
<comment type="caution">
    <text evidence="4">The sequence shown here is derived from an EMBL/GenBank/DDBJ whole genome shotgun (WGS) entry which is preliminary data.</text>
</comment>
<dbReference type="GeneID" id="92075780"/>
<reference evidence="4 5" key="1">
    <citation type="submission" date="2023-01" db="EMBL/GenBank/DDBJ databases">
        <title>Analysis of 21 Apiospora genomes using comparative genomics revels a genus with tremendous synthesis potential of carbohydrate active enzymes and secondary metabolites.</title>
        <authorList>
            <person name="Sorensen T."/>
        </authorList>
    </citation>
    <scope>NUCLEOTIDE SEQUENCE [LARGE SCALE GENOMIC DNA]</scope>
    <source>
        <strain evidence="4 5">CBS 24483</strain>
    </source>
</reference>
<dbReference type="PANTHER" id="PTHR24123:SF33">
    <property type="entry name" value="PROTEIN HOS4"/>
    <property type="match status" value="1"/>
</dbReference>
<evidence type="ECO:0000256" key="3">
    <source>
        <dbReference type="PROSITE-ProRule" id="PRU00023"/>
    </source>
</evidence>
<dbReference type="InterPro" id="IPR051165">
    <property type="entry name" value="Multifunctional_ANK_Repeat"/>
</dbReference>
<evidence type="ECO:0000313" key="5">
    <source>
        <dbReference type="Proteomes" id="UP001391051"/>
    </source>
</evidence>